<gene>
    <name evidence="1" type="primary">fimD_2</name>
    <name evidence="1" type="ORF">NCTC8261_02657</name>
</gene>
<name>A0A379WQI4_SALET</name>
<dbReference type="PANTHER" id="PTHR30451">
    <property type="entry name" value="OUTER MEMBRANE USHER PROTEIN"/>
    <property type="match status" value="1"/>
</dbReference>
<dbReference type="Proteomes" id="UP000254712">
    <property type="component" value="Unassembled WGS sequence"/>
</dbReference>
<sequence>MRGVAQSNALVTVEQNGFIVYQKEVPPGPFVFEDLQLAGGGADLDVSVKEADGTVSRFIVPYSSVPIWCSPA</sequence>
<reference evidence="1 2" key="1">
    <citation type="submission" date="2018-06" db="EMBL/GenBank/DDBJ databases">
        <authorList>
            <consortium name="Pathogen Informatics"/>
            <person name="Doyle S."/>
        </authorList>
    </citation>
    <scope>NUCLEOTIDE SEQUENCE [LARGE SCALE GENOMIC DNA]</scope>
    <source>
        <strain evidence="1 2">NCTC8261</strain>
    </source>
</reference>
<accession>A0A379WQI4</accession>
<evidence type="ECO:0000313" key="2">
    <source>
        <dbReference type="Proteomes" id="UP000254712"/>
    </source>
</evidence>
<dbReference type="AlphaFoldDB" id="A0A379WQI4"/>
<dbReference type="Gene3D" id="2.60.40.3110">
    <property type="match status" value="1"/>
</dbReference>
<dbReference type="InterPro" id="IPR000015">
    <property type="entry name" value="Fimb_usher"/>
</dbReference>
<proteinExistence type="predicted"/>
<dbReference type="GO" id="GO:0015473">
    <property type="term" value="F:fimbrial usher porin activity"/>
    <property type="evidence" value="ECO:0007669"/>
    <property type="project" value="InterPro"/>
</dbReference>
<dbReference type="GO" id="GO:0009279">
    <property type="term" value="C:cell outer membrane"/>
    <property type="evidence" value="ECO:0007669"/>
    <property type="project" value="TreeGrafter"/>
</dbReference>
<dbReference type="GO" id="GO:0009297">
    <property type="term" value="P:pilus assembly"/>
    <property type="evidence" value="ECO:0007669"/>
    <property type="project" value="InterPro"/>
</dbReference>
<evidence type="ECO:0000313" key="1">
    <source>
        <dbReference type="EMBL" id="SUH36405.1"/>
    </source>
</evidence>
<organism evidence="1 2">
    <name type="scientific">Salmonella enterica I</name>
    <dbReference type="NCBI Taxonomy" id="59201"/>
    <lineage>
        <taxon>Bacteria</taxon>
        <taxon>Pseudomonadati</taxon>
        <taxon>Pseudomonadota</taxon>
        <taxon>Gammaproteobacteria</taxon>
        <taxon>Enterobacterales</taxon>
        <taxon>Enterobacteriaceae</taxon>
        <taxon>Salmonella</taxon>
    </lineage>
</organism>
<dbReference type="EMBL" id="UGXT01000002">
    <property type="protein sequence ID" value="SUH36405.1"/>
    <property type="molecule type" value="Genomic_DNA"/>
</dbReference>
<dbReference type="PANTHER" id="PTHR30451:SF3">
    <property type="entry name" value="OUTER MEMBRANE USHER PROTEIN HTRE-RELATED"/>
    <property type="match status" value="1"/>
</dbReference>
<dbReference type="Pfam" id="PF00577">
    <property type="entry name" value="Usher"/>
    <property type="match status" value="1"/>
</dbReference>
<protein>
    <submittedName>
        <fullName evidence="1">Fimbrial outer membrane usher protein</fullName>
    </submittedName>
</protein>